<accession>A0AAD3NF09</accession>
<name>A0AAD3NF09_LATJO</name>
<organism evidence="2 3">
    <name type="scientific">Lates japonicus</name>
    <name type="common">Japanese lates</name>
    <dbReference type="NCBI Taxonomy" id="270547"/>
    <lineage>
        <taxon>Eukaryota</taxon>
        <taxon>Metazoa</taxon>
        <taxon>Chordata</taxon>
        <taxon>Craniata</taxon>
        <taxon>Vertebrata</taxon>
        <taxon>Euteleostomi</taxon>
        <taxon>Actinopterygii</taxon>
        <taxon>Neopterygii</taxon>
        <taxon>Teleostei</taxon>
        <taxon>Neoteleostei</taxon>
        <taxon>Acanthomorphata</taxon>
        <taxon>Carangaria</taxon>
        <taxon>Carangaria incertae sedis</taxon>
        <taxon>Centropomidae</taxon>
        <taxon>Lates</taxon>
    </lineage>
</organism>
<feature type="compositionally biased region" description="Polar residues" evidence="1">
    <location>
        <begin position="214"/>
        <end position="224"/>
    </location>
</feature>
<dbReference type="AlphaFoldDB" id="A0AAD3NF09"/>
<dbReference type="Proteomes" id="UP001279410">
    <property type="component" value="Unassembled WGS sequence"/>
</dbReference>
<protein>
    <submittedName>
        <fullName evidence="2">Host cell factor 2-like isoform X2</fullName>
    </submittedName>
</protein>
<feature type="region of interest" description="Disordered" evidence="1">
    <location>
        <begin position="355"/>
        <end position="378"/>
    </location>
</feature>
<keyword evidence="3" id="KW-1185">Reference proteome</keyword>
<evidence type="ECO:0000313" key="3">
    <source>
        <dbReference type="Proteomes" id="UP001279410"/>
    </source>
</evidence>
<sequence length="507" mass="55834">MEKGPLRYGSGTRQTGTDASCNVPGLAVVFKWWKRKRDSRGPPTAHTTLASRWLEEADPTPVTCLPVLGLDTASLSYGYLGDLYELELQTVSGQEAGHPRDKKSDEHSALGTEWICTNSLSMLNLDTVSWQNLGPQEQGIESQLQSQDPRWRSIMPVGPRQGRPLSLPLPDRQPPQAVLLIKSTVSMLHVAWRPWLQQTTPSFRSSLCTHSQTCSQQPTSQFTNRWKRGKNKDPAGVQSLPNLKNGTYKQRRESINSRTLQYNEETSVKSSVAQQRPRQRGGERAQTTQARKSCSAGLEASATELSNSAQQQSGVHLKQAWFDVGVFKKHSSHKVSHYFLPADSDQVTWPSWPTPNTSPFGRRLPGPQDYQGGEADDSRSDIQAVFGPHHGLHPLHQADLEYSMYMAVRKASTPPQASGSDGLHPGFTVVPRCPRSAPPTWTMPADCSASSSNRRLPLARRQSEQGYGPAAQIQLDSDPSKLQTSASKADSSAEATRMLLTAPAQNI</sequence>
<feature type="compositionally biased region" description="Polar residues" evidence="1">
    <location>
        <begin position="256"/>
        <end position="276"/>
    </location>
</feature>
<feature type="region of interest" description="Disordered" evidence="1">
    <location>
        <begin position="214"/>
        <end position="295"/>
    </location>
</feature>
<feature type="compositionally biased region" description="Polar residues" evidence="1">
    <location>
        <begin position="239"/>
        <end position="248"/>
    </location>
</feature>
<reference evidence="2" key="1">
    <citation type="submission" date="2022-08" db="EMBL/GenBank/DDBJ databases">
        <title>Genome sequencing of akame (Lates japonicus).</title>
        <authorList>
            <person name="Hashiguchi Y."/>
            <person name="Takahashi H."/>
        </authorList>
    </citation>
    <scope>NUCLEOTIDE SEQUENCE</scope>
    <source>
        <strain evidence="2">Kochi</strain>
    </source>
</reference>
<comment type="caution">
    <text evidence="2">The sequence shown here is derived from an EMBL/GenBank/DDBJ whole genome shotgun (WGS) entry which is preliminary data.</text>
</comment>
<feature type="region of interest" description="Disordered" evidence="1">
    <location>
        <begin position="444"/>
        <end position="494"/>
    </location>
</feature>
<gene>
    <name evidence="2" type="ORF">AKAME5_002465700</name>
</gene>
<feature type="compositionally biased region" description="Polar residues" evidence="1">
    <location>
        <begin position="474"/>
        <end position="494"/>
    </location>
</feature>
<evidence type="ECO:0000313" key="2">
    <source>
        <dbReference type="EMBL" id="GLD73332.1"/>
    </source>
</evidence>
<dbReference type="EMBL" id="BRZM01001522">
    <property type="protein sequence ID" value="GLD73332.1"/>
    <property type="molecule type" value="Genomic_DNA"/>
</dbReference>
<proteinExistence type="predicted"/>
<evidence type="ECO:0000256" key="1">
    <source>
        <dbReference type="SAM" id="MobiDB-lite"/>
    </source>
</evidence>